<dbReference type="PANTHER" id="PTHR47163">
    <property type="entry name" value="DDE_TNP_IS1595 DOMAIN-CONTAINING PROTEIN"/>
    <property type="match status" value="1"/>
</dbReference>
<reference evidence="2 3" key="1">
    <citation type="submission" date="2024-10" db="EMBL/GenBank/DDBJ databases">
        <authorList>
            <person name="Kim D."/>
        </authorList>
    </citation>
    <scope>NUCLEOTIDE SEQUENCE [LARGE SCALE GENOMIC DNA]</scope>
    <source>
        <strain evidence="2">BH-2024</strain>
    </source>
</reference>
<gene>
    <name evidence="2" type="ORF">niasHT_030381</name>
</gene>
<evidence type="ECO:0000259" key="1">
    <source>
        <dbReference type="Pfam" id="PF12762"/>
    </source>
</evidence>
<evidence type="ECO:0000313" key="3">
    <source>
        <dbReference type="Proteomes" id="UP001620626"/>
    </source>
</evidence>
<protein>
    <recommendedName>
        <fullName evidence="1">ISXO2-like transposase domain-containing protein</fullName>
    </recommendedName>
</protein>
<dbReference type="PANTHER" id="PTHR47163:SF2">
    <property type="entry name" value="SI:DKEY-17M8.2"/>
    <property type="match status" value="1"/>
</dbReference>
<dbReference type="Pfam" id="PF12762">
    <property type="entry name" value="DDE_Tnp_IS1595"/>
    <property type="match status" value="1"/>
</dbReference>
<evidence type="ECO:0000313" key="2">
    <source>
        <dbReference type="EMBL" id="KAL3099241.1"/>
    </source>
</evidence>
<sequence length="94" mass="10867">MTKKKVKVEKLELAPNRARPTELDESKFGKRIIQQHIAVGTEIHTDCWRAYARLTEFGYLHKVVNHSDPFIGICGWHAYTTYRGELEPREGLVS</sequence>
<keyword evidence="3" id="KW-1185">Reference proteome</keyword>
<dbReference type="InterPro" id="IPR053164">
    <property type="entry name" value="IS1016-like_transposase"/>
</dbReference>
<dbReference type="AlphaFoldDB" id="A0ABD2K8M5"/>
<dbReference type="InterPro" id="IPR024445">
    <property type="entry name" value="Tnp_ISXO2-like"/>
</dbReference>
<name>A0ABD2K8M5_9BILA</name>
<dbReference type="Proteomes" id="UP001620626">
    <property type="component" value="Unassembled WGS sequence"/>
</dbReference>
<proteinExistence type="predicted"/>
<comment type="caution">
    <text evidence="2">The sequence shown here is derived from an EMBL/GenBank/DDBJ whole genome shotgun (WGS) entry which is preliminary data.</text>
</comment>
<accession>A0ABD2K8M5</accession>
<dbReference type="EMBL" id="JBICBT010000815">
    <property type="protein sequence ID" value="KAL3099241.1"/>
    <property type="molecule type" value="Genomic_DNA"/>
</dbReference>
<organism evidence="2 3">
    <name type="scientific">Heterodera trifolii</name>
    <dbReference type="NCBI Taxonomy" id="157864"/>
    <lineage>
        <taxon>Eukaryota</taxon>
        <taxon>Metazoa</taxon>
        <taxon>Ecdysozoa</taxon>
        <taxon>Nematoda</taxon>
        <taxon>Chromadorea</taxon>
        <taxon>Rhabditida</taxon>
        <taxon>Tylenchina</taxon>
        <taxon>Tylenchomorpha</taxon>
        <taxon>Tylenchoidea</taxon>
        <taxon>Heteroderidae</taxon>
        <taxon>Heteroderinae</taxon>
        <taxon>Heterodera</taxon>
    </lineage>
</organism>
<feature type="domain" description="ISXO2-like transposase" evidence="1">
    <location>
        <begin position="30"/>
        <end position="67"/>
    </location>
</feature>